<dbReference type="InterPro" id="IPR020922">
    <property type="entry name" value="dITP/XTP_pyrophosphatase"/>
</dbReference>
<evidence type="ECO:0000256" key="8">
    <source>
        <dbReference type="ARBA" id="ARBA00051875"/>
    </source>
</evidence>
<keyword evidence="5 10" id="KW-0378">Hydrolase</keyword>
<feature type="binding site" evidence="10">
    <location>
        <begin position="176"/>
        <end position="177"/>
    </location>
    <ligand>
        <name>substrate</name>
    </ligand>
</feature>
<evidence type="ECO:0000256" key="4">
    <source>
        <dbReference type="ARBA" id="ARBA00022741"/>
    </source>
</evidence>
<sequence length="190" mass="21002">MKLIFATHNPNKVKEIQALLPGHIQMLSLNDLDYTKEIVEFGESIEANAKIKADTISELYDLPCFADDTGLEVEALGGKPGVKSARYAGQDKSDEANKKKLLKELEGKKNRSAQFKTVIVFKDGSKERIFTGLCEGEITKEPSGAGGFGYDPIFKPKGYLQTFAEMPASEKNKISHRGLAFQQLIEFLKA</sequence>
<evidence type="ECO:0000256" key="11">
    <source>
        <dbReference type="RuleBase" id="RU003781"/>
    </source>
</evidence>
<evidence type="ECO:0000313" key="13">
    <source>
        <dbReference type="Proteomes" id="UP000199296"/>
    </source>
</evidence>
<dbReference type="CDD" id="cd00515">
    <property type="entry name" value="HAM1"/>
    <property type="match status" value="1"/>
</dbReference>
<organism evidence="12 13">
    <name type="scientific">Psychroflexus sediminis</name>
    <dbReference type="NCBI Taxonomy" id="470826"/>
    <lineage>
        <taxon>Bacteria</taxon>
        <taxon>Pseudomonadati</taxon>
        <taxon>Bacteroidota</taxon>
        <taxon>Flavobacteriia</taxon>
        <taxon>Flavobacteriales</taxon>
        <taxon>Flavobacteriaceae</taxon>
        <taxon>Psychroflexus</taxon>
    </lineage>
</organism>
<dbReference type="PANTHER" id="PTHR11067">
    <property type="entry name" value="INOSINE TRIPHOSPHATE PYROPHOSPHATASE/HAM1 PROTEIN"/>
    <property type="match status" value="1"/>
</dbReference>
<dbReference type="GO" id="GO:0036220">
    <property type="term" value="F:ITP diphosphatase activity"/>
    <property type="evidence" value="ECO:0007669"/>
    <property type="project" value="UniProtKB-UniRule"/>
</dbReference>
<dbReference type="Proteomes" id="UP000199296">
    <property type="component" value="Unassembled WGS sequence"/>
</dbReference>
<dbReference type="EC" id="3.6.1.66" evidence="10"/>
<comment type="function">
    <text evidence="10">Pyrophosphatase that catalyzes the hydrolysis of nucleoside triphosphates to their monophosphate derivatives, with a high preference for the non-canonical purine nucleotides XTP (xanthosine triphosphate), dITP (deoxyinosine triphosphate) and ITP. Seems to function as a house-cleaning enzyme that removes non-canonical purine nucleotides from the nucleotide pool, thus preventing their incorporation into DNA/RNA and avoiding chromosomal lesions.</text>
</comment>
<evidence type="ECO:0000256" key="10">
    <source>
        <dbReference type="HAMAP-Rule" id="MF_01405"/>
    </source>
</evidence>
<evidence type="ECO:0000256" key="5">
    <source>
        <dbReference type="ARBA" id="ARBA00022801"/>
    </source>
</evidence>
<comment type="caution">
    <text evidence="10">Lacks conserved residue(s) required for the propagation of feature annotation.</text>
</comment>
<dbReference type="OrthoDB" id="9807456at2"/>
<feature type="binding site" evidence="10">
    <location>
        <position position="171"/>
    </location>
    <ligand>
        <name>substrate</name>
    </ligand>
</feature>
<comment type="similarity">
    <text evidence="1 10 11">Belongs to the HAM1 NTPase family.</text>
</comment>
<evidence type="ECO:0000313" key="12">
    <source>
        <dbReference type="EMBL" id="SDG83613.1"/>
    </source>
</evidence>
<evidence type="ECO:0000256" key="2">
    <source>
        <dbReference type="ARBA" id="ARBA00011738"/>
    </source>
</evidence>
<keyword evidence="6 10" id="KW-0460">Magnesium</keyword>
<name>A0A1G7XHP5_9FLAO</name>
<evidence type="ECO:0000256" key="9">
    <source>
        <dbReference type="ARBA" id="ARBA00052017"/>
    </source>
</evidence>
<comment type="catalytic activity">
    <reaction evidence="8 10">
        <text>dITP + H2O = dIMP + diphosphate + H(+)</text>
        <dbReference type="Rhea" id="RHEA:28342"/>
        <dbReference type="ChEBI" id="CHEBI:15377"/>
        <dbReference type="ChEBI" id="CHEBI:15378"/>
        <dbReference type="ChEBI" id="CHEBI:33019"/>
        <dbReference type="ChEBI" id="CHEBI:61194"/>
        <dbReference type="ChEBI" id="CHEBI:61382"/>
        <dbReference type="EC" id="3.6.1.66"/>
    </reaction>
</comment>
<dbReference type="STRING" id="470826.SAMN04488027_108116"/>
<dbReference type="GO" id="GO:0000166">
    <property type="term" value="F:nucleotide binding"/>
    <property type="evidence" value="ECO:0007669"/>
    <property type="project" value="UniProtKB-KW"/>
</dbReference>
<dbReference type="Pfam" id="PF01725">
    <property type="entry name" value="Ham1p_like"/>
    <property type="match status" value="1"/>
</dbReference>
<dbReference type="GO" id="GO:0009117">
    <property type="term" value="P:nucleotide metabolic process"/>
    <property type="evidence" value="ECO:0007669"/>
    <property type="project" value="UniProtKB-KW"/>
</dbReference>
<feature type="binding site" evidence="10">
    <location>
        <position position="69"/>
    </location>
    <ligand>
        <name>substrate</name>
    </ligand>
</feature>
<dbReference type="EMBL" id="FNCW01000008">
    <property type="protein sequence ID" value="SDG83613.1"/>
    <property type="molecule type" value="Genomic_DNA"/>
</dbReference>
<keyword evidence="13" id="KW-1185">Reference proteome</keyword>
<evidence type="ECO:0000256" key="3">
    <source>
        <dbReference type="ARBA" id="ARBA00022723"/>
    </source>
</evidence>
<dbReference type="SUPFAM" id="SSF52972">
    <property type="entry name" value="ITPase-like"/>
    <property type="match status" value="1"/>
</dbReference>
<proteinExistence type="inferred from homology"/>
<evidence type="ECO:0000256" key="1">
    <source>
        <dbReference type="ARBA" id="ARBA00008023"/>
    </source>
</evidence>
<feature type="binding site" evidence="10">
    <location>
        <position position="68"/>
    </location>
    <ligand>
        <name>Mg(2+)</name>
        <dbReference type="ChEBI" id="CHEBI:18420"/>
    </ligand>
</feature>
<dbReference type="GO" id="GO:0009146">
    <property type="term" value="P:purine nucleoside triphosphate catabolic process"/>
    <property type="evidence" value="ECO:0007669"/>
    <property type="project" value="UniProtKB-UniRule"/>
</dbReference>
<evidence type="ECO:0000256" key="6">
    <source>
        <dbReference type="ARBA" id="ARBA00022842"/>
    </source>
</evidence>
<reference evidence="12 13" key="1">
    <citation type="submission" date="2016-10" db="EMBL/GenBank/DDBJ databases">
        <authorList>
            <person name="de Groot N.N."/>
        </authorList>
    </citation>
    <scope>NUCLEOTIDE SEQUENCE [LARGE SCALE GENOMIC DNA]</scope>
    <source>
        <strain evidence="12 13">DSM 19803</strain>
    </source>
</reference>
<comment type="subunit">
    <text evidence="2 10">Homodimer.</text>
</comment>
<dbReference type="FunFam" id="3.90.950.10:FF:000001">
    <property type="entry name" value="dITP/XTP pyrophosphatase"/>
    <property type="match status" value="1"/>
</dbReference>
<keyword evidence="3 10" id="KW-0479">Metal-binding</keyword>
<dbReference type="GO" id="GO:0046872">
    <property type="term" value="F:metal ion binding"/>
    <property type="evidence" value="ECO:0007669"/>
    <property type="project" value="UniProtKB-KW"/>
</dbReference>
<evidence type="ECO:0000256" key="7">
    <source>
        <dbReference type="ARBA" id="ARBA00023080"/>
    </source>
</evidence>
<dbReference type="GO" id="GO:0036222">
    <property type="term" value="F:XTP diphosphatase activity"/>
    <property type="evidence" value="ECO:0007669"/>
    <property type="project" value="UniProtKB-UniRule"/>
</dbReference>
<dbReference type="InterPro" id="IPR029001">
    <property type="entry name" value="ITPase-like_fam"/>
</dbReference>
<keyword evidence="7 10" id="KW-0546">Nucleotide metabolism</keyword>
<dbReference type="Gene3D" id="3.90.950.10">
    <property type="match status" value="1"/>
</dbReference>
<dbReference type="InterPro" id="IPR002637">
    <property type="entry name" value="RdgB/HAM1"/>
</dbReference>
<gene>
    <name evidence="12" type="ORF">SAMN04488027_108116</name>
</gene>
<dbReference type="RefSeq" id="WP_093368191.1">
    <property type="nucleotide sequence ID" value="NZ_FNCW01000008.1"/>
</dbReference>
<dbReference type="GO" id="GO:0005829">
    <property type="term" value="C:cytosol"/>
    <property type="evidence" value="ECO:0007669"/>
    <property type="project" value="TreeGrafter"/>
</dbReference>
<dbReference type="AlphaFoldDB" id="A0A1G7XHP5"/>
<comment type="catalytic activity">
    <reaction evidence="9 10">
        <text>XTP + H2O = XMP + diphosphate + H(+)</text>
        <dbReference type="Rhea" id="RHEA:28610"/>
        <dbReference type="ChEBI" id="CHEBI:15377"/>
        <dbReference type="ChEBI" id="CHEBI:15378"/>
        <dbReference type="ChEBI" id="CHEBI:33019"/>
        <dbReference type="ChEBI" id="CHEBI:57464"/>
        <dbReference type="ChEBI" id="CHEBI:61314"/>
        <dbReference type="EC" id="3.6.1.66"/>
    </reaction>
</comment>
<feature type="active site" description="Proton acceptor" evidence="10">
    <location>
        <position position="68"/>
    </location>
</feature>
<dbReference type="GO" id="GO:0035870">
    <property type="term" value="F:dITP diphosphatase activity"/>
    <property type="evidence" value="ECO:0007669"/>
    <property type="project" value="UniProtKB-UniRule"/>
</dbReference>
<feature type="binding site" evidence="10">
    <location>
        <begin position="148"/>
        <end position="151"/>
    </location>
    <ligand>
        <name>substrate</name>
    </ligand>
</feature>
<protein>
    <recommendedName>
        <fullName evidence="10">dITP/XTP pyrophosphatase</fullName>
        <ecNumber evidence="10">3.6.1.66</ecNumber>
    </recommendedName>
    <alternativeName>
        <fullName evidence="10">Non-canonical purine NTP pyrophosphatase</fullName>
    </alternativeName>
    <alternativeName>
        <fullName evidence="10">Non-standard purine NTP pyrophosphatase</fullName>
    </alternativeName>
    <alternativeName>
        <fullName evidence="10">Nucleoside-triphosphate diphosphatase</fullName>
    </alternativeName>
    <alternativeName>
        <fullName evidence="10">Nucleoside-triphosphate pyrophosphatase</fullName>
        <shortName evidence="10">NTPase</shortName>
    </alternativeName>
</protein>
<dbReference type="NCBIfam" id="TIGR00042">
    <property type="entry name" value="RdgB/HAM1 family non-canonical purine NTP pyrophosphatase"/>
    <property type="match status" value="1"/>
</dbReference>
<comment type="catalytic activity">
    <reaction evidence="10">
        <text>ITP + H2O = IMP + diphosphate + H(+)</text>
        <dbReference type="Rhea" id="RHEA:29399"/>
        <dbReference type="ChEBI" id="CHEBI:15377"/>
        <dbReference type="ChEBI" id="CHEBI:15378"/>
        <dbReference type="ChEBI" id="CHEBI:33019"/>
        <dbReference type="ChEBI" id="CHEBI:58053"/>
        <dbReference type="ChEBI" id="CHEBI:61402"/>
        <dbReference type="EC" id="3.6.1.66"/>
    </reaction>
</comment>
<dbReference type="GO" id="GO:0017111">
    <property type="term" value="F:ribonucleoside triphosphate phosphatase activity"/>
    <property type="evidence" value="ECO:0007669"/>
    <property type="project" value="InterPro"/>
</dbReference>
<accession>A0A1G7XHP5</accession>
<dbReference type="PANTHER" id="PTHR11067:SF9">
    <property type="entry name" value="INOSINE TRIPHOSPHATE PYROPHOSPHATASE"/>
    <property type="match status" value="1"/>
</dbReference>
<keyword evidence="4 10" id="KW-0547">Nucleotide-binding</keyword>
<comment type="cofactor">
    <cofactor evidence="10">
        <name>Mg(2+)</name>
        <dbReference type="ChEBI" id="CHEBI:18420"/>
    </cofactor>
    <text evidence="10">Binds 1 Mg(2+) ion per subunit.</text>
</comment>
<dbReference type="HAMAP" id="MF_01405">
    <property type="entry name" value="Non_canon_purine_NTPase"/>
    <property type="match status" value="1"/>
</dbReference>
<feature type="binding site" evidence="10">
    <location>
        <begin position="7"/>
        <end position="12"/>
    </location>
    <ligand>
        <name>substrate</name>
    </ligand>
</feature>